<sequence>MIKKIIPIFLIFNVLIFAEQRIFISSKLKGDDLRHAIIEWVKDKSKSEEDYKIFDSGLIYLFFNSENIVDKKSLCFDINFYLEYDKFIVDFSNTKLLNIETEDIEDLKFNIWETLTNSGWFREYNDNITEIIEELENIIINDIK</sequence>
<gene>
    <name evidence="1" type="ORF">EZH24_07700</name>
</gene>
<comment type="caution">
    <text evidence="1">The sequence shown here is derived from an EMBL/GenBank/DDBJ whole genome shotgun (WGS) entry which is preliminary data.</text>
</comment>
<evidence type="ECO:0000313" key="1">
    <source>
        <dbReference type="EMBL" id="TKZ34531.1"/>
    </source>
</evidence>
<dbReference type="Proteomes" id="UP000310168">
    <property type="component" value="Unassembled WGS sequence"/>
</dbReference>
<reference evidence="1 2" key="1">
    <citation type="journal article" date="2019" name="Anaerobe">
        <title>Brachyspira catarrhinii sp. nov., an anaerobic intestinal spirochaete isolated from vervet monkeys may have been misidentified as Brachyspira aalborgi in previous studies.</title>
        <authorList>
            <person name="Phillips N.D."/>
            <person name="La T."/>
            <person name="Hampson D.J."/>
        </authorList>
    </citation>
    <scope>NUCLEOTIDE SEQUENCE [LARGE SCALE GENOMIC DNA]</scope>
    <source>
        <strain evidence="1 2">Z12</strain>
    </source>
</reference>
<organism evidence="1 2">
    <name type="scientific">Brachyspira catarrhinii</name>
    <dbReference type="NCBI Taxonomy" id="2528966"/>
    <lineage>
        <taxon>Bacteria</taxon>
        <taxon>Pseudomonadati</taxon>
        <taxon>Spirochaetota</taxon>
        <taxon>Spirochaetia</taxon>
        <taxon>Brachyspirales</taxon>
        <taxon>Brachyspiraceae</taxon>
        <taxon>Brachyspira</taxon>
    </lineage>
</organism>
<keyword evidence="2" id="KW-1185">Reference proteome</keyword>
<evidence type="ECO:0000313" key="2">
    <source>
        <dbReference type="Proteomes" id="UP000310168"/>
    </source>
</evidence>
<proteinExistence type="predicted"/>
<dbReference type="EMBL" id="SJDU01000191">
    <property type="protein sequence ID" value="TKZ34531.1"/>
    <property type="molecule type" value="Genomic_DNA"/>
</dbReference>
<accession>A0ABY2TQ74</accession>
<dbReference type="RefSeq" id="WP_137998535.1">
    <property type="nucleotide sequence ID" value="NZ_SJDU01000191.1"/>
</dbReference>
<protein>
    <recommendedName>
        <fullName evidence="3">DUF4468 domain-containing protein</fullName>
    </recommendedName>
</protein>
<name>A0ABY2TQ74_9SPIR</name>
<evidence type="ECO:0008006" key="3">
    <source>
        <dbReference type="Google" id="ProtNLM"/>
    </source>
</evidence>